<dbReference type="AlphaFoldDB" id="A0A9P8LQE1"/>
<name>A0A9P8LQE1_9EUKA</name>
<dbReference type="Proteomes" id="UP000018208">
    <property type="component" value="Unassembled WGS sequence"/>
</dbReference>
<evidence type="ECO:0000313" key="2">
    <source>
        <dbReference type="Proteomes" id="UP000018208"/>
    </source>
</evidence>
<sequence length="366" mass="42725">MLSGFYYYSLVQLKKQIIVEKQIAVNTQLKLSINYYILPELQYAPNYTKNGNNKSKLQQIDLNLDSIMPPKQDIQIFLYGEIIVLIYEVQSVLYGCQDSAATIPISKFPVQPIVQNGKSYLIKNLIIKHRQAILSMKFDLFFDFYEKQYIKVPIIFIYKFAQQKSNEKKVKLRGTRFSNQNKDIKNQSSGIKSMKIAKKKEKQYYADNVINVIINIKQRSKNNDIFGASTECKLYPIKTYRIISGLYFINLIMSNNKGQVKREYLGYLGGVINESPKNEIEFIISIIITQGALIVRKNLFIETISRINGVQRVNLILQYYLMLLKQYGISYDDLNQTENSQLIFILNIFYLQYVSYVIQLSDYYLI</sequence>
<proteinExistence type="predicted"/>
<dbReference type="GeneID" id="94300558"/>
<evidence type="ECO:0000313" key="1">
    <source>
        <dbReference type="EMBL" id="KAH0572325.1"/>
    </source>
</evidence>
<protein>
    <submittedName>
        <fullName evidence="1">Uncharacterized protein</fullName>
    </submittedName>
</protein>
<dbReference type="EMBL" id="AUWU02000006">
    <property type="protein sequence ID" value="KAH0572325.1"/>
    <property type="molecule type" value="Genomic_DNA"/>
</dbReference>
<keyword evidence="2" id="KW-1185">Reference proteome</keyword>
<accession>A0A9P8LQE1</accession>
<gene>
    <name evidence="1" type="ORF">SS50377_26535</name>
</gene>
<organism evidence="1 2">
    <name type="scientific">Spironucleus salmonicida</name>
    <dbReference type="NCBI Taxonomy" id="348837"/>
    <lineage>
        <taxon>Eukaryota</taxon>
        <taxon>Metamonada</taxon>
        <taxon>Diplomonadida</taxon>
        <taxon>Hexamitidae</taxon>
        <taxon>Hexamitinae</taxon>
        <taxon>Spironucleus</taxon>
    </lineage>
</organism>
<dbReference type="KEGG" id="ssao:94300558"/>
<comment type="caution">
    <text evidence="1">The sequence shown here is derived from an EMBL/GenBank/DDBJ whole genome shotgun (WGS) entry which is preliminary data.</text>
</comment>
<dbReference type="RefSeq" id="XP_067763098.1">
    <property type="nucleotide sequence ID" value="XM_067910342.1"/>
</dbReference>
<reference evidence="1 2" key="1">
    <citation type="journal article" date="2014" name="PLoS Genet.">
        <title>The Genome of Spironucleus salmonicida Highlights a Fish Pathogen Adapted to Fluctuating Environments.</title>
        <authorList>
            <person name="Xu F."/>
            <person name="Jerlstrom-Hultqvist J."/>
            <person name="Einarsson E."/>
            <person name="Astvaldsson A."/>
            <person name="Svard S.G."/>
            <person name="Andersson J.O."/>
        </authorList>
    </citation>
    <scope>NUCLEOTIDE SEQUENCE [LARGE SCALE GENOMIC DNA]</scope>
    <source>
        <strain evidence="1 2">ATCC 50377</strain>
    </source>
</reference>